<dbReference type="EC" id="3.1.1.11" evidence="4"/>
<dbReference type="InterPro" id="IPR012334">
    <property type="entry name" value="Pectin_lyas_fold"/>
</dbReference>
<evidence type="ECO:0000259" key="12">
    <source>
        <dbReference type="Pfam" id="PF01095"/>
    </source>
</evidence>
<feature type="region of interest" description="Disordered" evidence="10">
    <location>
        <begin position="1222"/>
        <end position="1249"/>
    </location>
</feature>
<dbReference type="Gene3D" id="2.160.20.10">
    <property type="entry name" value="Single-stranded right-handed beta-helix, Pectin lyase-like"/>
    <property type="match status" value="5"/>
</dbReference>
<evidence type="ECO:0000256" key="1">
    <source>
        <dbReference type="ARBA" id="ARBA00004613"/>
    </source>
</evidence>
<comment type="catalytic activity">
    <reaction evidence="9">
        <text>[(1-&gt;4)-alpha-D-galacturonosyl methyl ester](n) + n H2O = [(1-&gt;4)-alpha-D-galacturonosyl](n) + n methanol + n H(+)</text>
        <dbReference type="Rhea" id="RHEA:22380"/>
        <dbReference type="Rhea" id="RHEA-COMP:14570"/>
        <dbReference type="Rhea" id="RHEA-COMP:14573"/>
        <dbReference type="ChEBI" id="CHEBI:15377"/>
        <dbReference type="ChEBI" id="CHEBI:15378"/>
        <dbReference type="ChEBI" id="CHEBI:17790"/>
        <dbReference type="ChEBI" id="CHEBI:140522"/>
        <dbReference type="ChEBI" id="CHEBI:140523"/>
        <dbReference type="EC" id="3.1.1.11"/>
    </reaction>
</comment>
<feature type="domain" description="Pectinesterase catalytic" evidence="12">
    <location>
        <begin position="110"/>
        <end position="390"/>
    </location>
</feature>
<evidence type="ECO:0000256" key="11">
    <source>
        <dbReference type="SAM" id="SignalP"/>
    </source>
</evidence>
<feature type="region of interest" description="Disordered" evidence="10">
    <location>
        <begin position="435"/>
        <end position="458"/>
    </location>
</feature>
<feature type="domain" description="Pectinesterase catalytic" evidence="12">
    <location>
        <begin position="1620"/>
        <end position="1910"/>
    </location>
</feature>
<evidence type="ECO:0000313" key="13">
    <source>
        <dbReference type="EMBL" id="KAB2575801.1"/>
    </source>
</evidence>
<keyword evidence="14" id="KW-1185">Reference proteome</keyword>
<name>A0A5N5DDN2_9PEZI</name>
<feature type="region of interest" description="Disordered" evidence="10">
    <location>
        <begin position="20"/>
        <end position="43"/>
    </location>
</feature>
<protein>
    <recommendedName>
        <fullName evidence="4">pectinesterase</fullName>
        <ecNumber evidence="4">3.1.1.11</ecNumber>
    </recommendedName>
</protein>
<feature type="domain" description="Pectinesterase catalytic" evidence="12">
    <location>
        <begin position="556"/>
        <end position="830"/>
    </location>
</feature>
<reference evidence="13 14" key="1">
    <citation type="journal article" date="2019" name="Sci. Rep.">
        <title>A multi-omics analysis of the grapevine pathogen Lasiodiplodia theobromae reveals that temperature affects the expression of virulence- and pathogenicity-related genes.</title>
        <authorList>
            <person name="Felix C."/>
            <person name="Meneses R."/>
            <person name="Goncalves M.F.M."/>
            <person name="Tilleman L."/>
            <person name="Duarte A.S."/>
            <person name="Jorrin-Novo J.V."/>
            <person name="Van de Peer Y."/>
            <person name="Deforce D."/>
            <person name="Van Nieuwerburgh F."/>
            <person name="Esteves A.C."/>
            <person name="Alves A."/>
        </authorList>
    </citation>
    <scope>NUCLEOTIDE SEQUENCE [LARGE SCALE GENOMIC DNA]</scope>
    <source>
        <strain evidence="13 14">LA-SOL3</strain>
    </source>
</reference>
<dbReference type="GO" id="GO:0042545">
    <property type="term" value="P:cell wall modification"/>
    <property type="evidence" value="ECO:0007669"/>
    <property type="project" value="InterPro"/>
</dbReference>
<sequence>MRRFLILAAACMAAAQTDSSSTSSISASSTDPSSTPILSSSSTLPCGCTDHASSEVTPSATSSVSASSSSPLSSTASASLSSIASSLSSIASSPLSSIAPSTASAAGSIITVATDGSGQFTAISPALSYAQNSGIPTVSIKAGTYTDSIVVQATAAVTVIGEASSPNDYSQNKVVVSNSGLPLSWNTAASLGTTWKNINFVNPGTAGPAVSLSGPKNAFYNCQFVSAGALGISASTGTTFIYNSYIEAQGKLIYNTPNMYIYGSTITPTASNALLVFNKGVSSNNVVSSNSTVVFDSCTVTPKSGSTVSRIYLAAGNGDGSVVVWRNSALSSFIASTGVYVNANTQRSTNFYGEFGNTGAGAYSANSAARASYVTSLSIDQLSQFTADQVFAKAPASVATSNTNWIDSSAISVIQDSDASQVAKASTVAVVSSTSSSSSSQASSSIPASSISSSSVSSASTVSSSSVTTTGTSSISSSGTFASVSSSSSLSSVASTSESASTSTIASTSSAVSSVSSSSQTSDGGASSTTTSSATVASSSASACSLPSSVPTTARVVGPAGSCANYTSIAAAINDMSSDTSKTEYVYVLAGTYTEQIVFTRVGATVFRGESSAELDQSSNKVIIKSSSGVLSSNGGSSATAPFQATQYYSKSIAFYNINFENDYPATTGYNAVALSTKAKNIYYYNCGITSSQGALLLNLGSHYFSGCKITGTTDIVWGQGGAYFYNSKIVSTGTASGQSISAQSYQSQYAPSQFVFDTCTFVPKDTNVPKASTYLGRDYTTSARVAVINSYLDAHIAPIGWLIASKTTNVTFVEASNSGPGAATASRVSQILTDTSAYTAQNVLGSLSIDTAAVAPAATFPDSVYGAVISSSSLSASSTPSASTSTFVSASSTSAAATATNTLVVAKTPADGEYGNVTAAIAALPNDGKDYTISIRAGTYEEQFIINRSGKVTLRGETAFPNDFSQNQVTIQFSYGVLTSAGQNELTPVINAKKTDGSGLALYNINFVNTYPQTKNTAALAADFYGTNMAAYGCKFIGYQDTLLANKGTQVFSNCYIEGSIDYIWGFSTAYFHQCYIASNTAGGYISAMSRASASATGGYVFDKCYVTYTSTYGSTFGTSYLGRPYSSYSIAVYMNSFIDKHISSAGWSVWQTSNPQTDNILFGEFNNTGPGSWSSSRATFATNLTESQAAAYSLESWIGSTTWLDMDAYNYAPSYDVSGASASSTSPSTTTTSAVPSATATWAHPSSGATPPAGAVLVSVGGSVNGSYSSLTDALAALPSDTSTQIIFMYPGTYNEQPPAVNRPGPVQIIGAQDGNAGQTYKANKVILTQSRGLSVSPLPTGHSDAETATFSTSGTKIAVYNVDIINSDNLDGSLSSYVTLAGSIYGSRIAFYGCSFIGWQDTLLTGSTNGYQYYESCYIDGAIDFIWGYSKAYFKGCTIGAKRQKSAITAHSRASSSAIGGYIFDKCLFTAASTATVDLTQSVYLGRPYSQYALVVIKNSYLDNIIQPAGWKVWSTSDPRTAYVTFAEFNNTGPGNWENNAAARTAFGSCTLLTSDTYTLSAVMDSPSDWIDMTYWDSITTPTVAASTGTTPTTGNGTSVYDGTTPPAGAFIVSKTAIEGVTTYDTIQSALNALPTSSSKVGTIFVYPGVYNEQLVLSKSGTTVFIGYSNATDDYSQNEVTIEFNKGIDTQADASNSDSATVYATGNYFQAYNINFKNSFGTTEDYASLGFGVKSSKYASLYGCQVYGNQDSLLINGYLFAFKSLIVGNIDMIWGSGAAYFLSSTISPNTDDVSLTANKRATNTTAAGFVFDQCTVKPAPGTGPFKEISLGRPWNNLARVAYIETYLDSCVEASGWSQWSKSSPQTDGVTFAEYGNTGPGASTSGRATFSTQLSAADAVQFQLTNFFSVTSWINFTHVDVNPFVAGSVPTSSAVSSSALPTTFSTLVSSSSYIPSTIYITKLTTDKETLFTTLTAADSTITSTQTITQDNGVTVTPDPTYKTSTVKSTTTIGETVSQPDVTQTSTVVITSDVGLTITPAPTTVTSTLKDTTTILVTSTKAPETTTIKSTITSMSVITKTLDPVTSTLSFGSTITITSVSTPKSSQVTSTTTITSGTGGTSTKTTKAATSYVTITSVKTTTKKTTTTLSCIPTAHAAIKRRHLQPRAAGDITTTIISTLTSFVKTSTATLPARSTTTSVLTLTKTTGSLTTLKPSTITTLTTSWATKSAATTIPGRTTVTTTTSTKLTGKTTTLKAGSTSTVTVTQLSTRTATTSVTAGAGAVVTTTSLATAVVKSTTTLSASTRFVTVSKVATSTVVSTAPVTTQTVWKTVKTTVGPSATTVVQSTVVATTTVKSTSTVVSVVSKTSKGAAACTAA</sequence>
<keyword evidence="5" id="KW-0964">Secreted</keyword>
<evidence type="ECO:0000313" key="14">
    <source>
        <dbReference type="Proteomes" id="UP000325902"/>
    </source>
</evidence>
<evidence type="ECO:0000256" key="9">
    <source>
        <dbReference type="ARBA" id="ARBA00047928"/>
    </source>
</evidence>
<dbReference type="PANTHER" id="PTHR31321:SF58">
    <property type="entry name" value="METHYLESTERASE, PUTATIVE-RELATED"/>
    <property type="match status" value="1"/>
</dbReference>
<feature type="compositionally biased region" description="Low complexity" evidence="10">
    <location>
        <begin position="1222"/>
        <end position="1243"/>
    </location>
</feature>
<evidence type="ECO:0000256" key="10">
    <source>
        <dbReference type="SAM" id="MobiDB-lite"/>
    </source>
</evidence>
<comment type="subcellular location">
    <subcellularLocation>
        <location evidence="1">Secreted</location>
    </subcellularLocation>
</comment>
<feature type="chain" id="PRO_5025037780" description="pectinesterase" evidence="11">
    <location>
        <begin position="20"/>
        <end position="2379"/>
    </location>
</feature>
<feature type="domain" description="Pectinesterase catalytic" evidence="12">
    <location>
        <begin position="905"/>
        <end position="1201"/>
    </location>
</feature>
<keyword evidence="8" id="KW-0063">Aspartyl esterase</keyword>
<dbReference type="GO" id="GO:0005576">
    <property type="term" value="C:extracellular region"/>
    <property type="evidence" value="ECO:0007669"/>
    <property type="project" value="UniProtKB-SubCell"/>
</dbReference>
<gene>
    <name evidence="13" type="primary">pmeA_0</name>
    <name evidence="13" type="ORF">DBV05_g5540</name>
</gene>
<evidence type="ECO:0000256" key="3">
    <source>
        <dbReference type="ARBA" id="ARBA00008891"/>
    </source>
</evidence>
<dbReference type="SUPFAM" id="SSF51126">
    <property type="entry name" value="Pectin lyase-like"/>
    <property type="match status" value="5"/>
</dbReference>
<dbReference type="InterPro" id="IPR011050">
    <property type="entry name" value="Pectin_lyase_fold/virulence"/>
</dbReference>
<keyword evidence="7" id="KW-0378">Hydrolase</keyword>
<dbReference type="PANTHER" id="PTHR31321">
    <property type="entry name" value="ACYL-COA THIOESTER HYDROLASE YBHC-RELATED"/>
    <property type="match status" value="1"/>
</dbReference>
<evidence type="ECO:0000256" key="7">
    <source>
        <dbReference type="ARBA" id="ARBA00022801"/>
    </source>
</evidence>
<accession>A0A5N5DDN2</accession>
<dbReference type="EMBL" id="VCHE01000029">
    <property type="protein sequence ID" value="KAB2575801.1"/>
    <property type="molecule type" value="Genomic_DNA"/>
</dbReference>
<dbReference type="UniPathway" id="UPA00545">
    <property type="reaction ID" value="UER00823"/>
</dbReference>
<dbReference type="Proteomes" id="UP000325902">
    <property type="component" value="Unassembled WGS sequence"/>
</dbReference>
<comment type="similarity">
    <text evidence="3">Belongs to the pectinesterase family.</text>
</comment>
<dbReference type="Pfam" id="PF01095">
    <property type="entry name" value="Pectinesterase"/>
    <property type="match status" value="5"/>
</dbReference>
<dbReference type="OrthoDB" id="2019149at2759"/>
<organism evidence="13 14">
    <name type="scientific">Lasiodiplodia theobromae</name>
    <dbReference type="NCBI Taxonomy" id="45133"/>
    <lineage>
        <taxon>Eukaryota</taxon>
        <taxon>Fungi</taxon>
        <taxon>Dikarya</taxon>
        <taxon>Ascomycota</taxon>
        <taxon>Pezizomycotina</taxon>
        <taxon>Dothideomycetes</taxon>
        <taxon>Dothideomycetes incertae sedis</taxon>
        <taxon>Botryosphaeriales</taxon>
        <taxon>Botryosphaeriaceae</taxon>
        <taxon>Lasiodiplodia</taxon>
    </lineage>
</organism>
<comment type="pathway">
    <text evidence="2">Glycan metabolism; pectin degradation; 2-dehydro-3-deoxy-D-gluconate from pectin: step 1/5.</text>
</comment>
<evidence type="ECO:0000256" key="5">
    <source>
        <dbReference type="ARBA" id="ARBA00022525"/>
    </source>
</evidence>
<dbReference type="FunFam" id="2.160.20.10:FF:000014">
    <property type="entry name" value="Pectinesterase"/>
    <property type="match status" value="3"/>
</dbReference>
<evidence type="ECO:0000256" key="2">
    <source>
        <dbReference type="ARBA" id="ARBA00005184"/>
    </source>
</evidence>
<evidence type="ECO:0000256" key="6">
    <source>
        <dbReference type="ARBA" id="ARBA00022729"/>
    </source>
</evidence>
<feature type="domain" description="Pectinesterase catalytic" evidence="12">
    <location>
        <begin position="1262"/>
        <end position="1542"/>
    </location>
</feature>
<evidence type="ECO:0000256" key="4">
    <source>
        <dbReference type="ARBA" id="ARBA00013229"/>
    </source>
</evidence>
<dbReference type="GO" id="GO:0030599">
    <property type="term" value="F:pectinesterase activity"/>
    <property type="evidence" value="ECO:0007669"/>
    <property type="project" value="UniProtKB-EC"/>
</dbReference>
<proteinExistence type="inferred from homology"/>
<evidence type="ECO:0000256" key="8">
    <source>
        <dbReference type="ARBA" id="ARBA00023085"/>
    </source>
</evidence>
<keyword evidence="6 11" id="KW-0732">Signal</keyword>
<comment type="caution">
    <text evidence="13">The sequence shown here is derived from an EMBL/GenBank/DDBJ whole genome shotgun (WGS) entry which is preliminary data.</text>
</comment>
<dbReference type="GO" id="GO:0045490">
    <property type="term" value="P:pectin catabolic process"/>
    <property type="evidence" value="ECO:0007669"/>
    <property type="project" value="UniProtKB-UniPathway"/>
</dbReference>
<feature type="signal peptide" evidence="11">
    <location>
        <begin position="1"/>
        <end position="19"/>
    </location>
</feature>
<dbReference type="InterPro" id="IPR000070">
    <property type="entry name" value="Pectinesterase_cat"/>
</dbReference>